<evidence type="ECO:0000256" key="1">
    <source>
        <dbReference type="ARBA" id="ARBA00004141"/>
    </source>
</evidence>
<evidence type="ECO:0000256" key="4">
    <source>
        <dbReference type="ARBA" id="ARBA00022989"/>
    </source>
</evidence>
<feature type="transmembrane region" description="Helical" evidence="7">
    <location>
        <begin position="241"/>
        <end position="263"/>
    </location>
</feature>
<keyword evidence="3" id="KW-0677">Repeat</keyword>
<evidence type="ECO:0000256" key="6">
    <source>
        <dbReference type="ARBA" id="ARBA00023136"/>
    </source>
</evidence>
<sequence>MKNVDKNAKNLAGRTALDIAIANPGETEITKVLDHAGASKSASLPAECSFATFFRLPQSGIEVLARQKFYQERELTMEMRNAILVVAVLIATATFQAILNPPGGVVGGGTGDNNKQLTTNENHINATIMSTTTNNLIPTNNVSYINATIFSNTTTTNPTATVDPSKRVLLKKTKVYGSVFTYRSFFENFYVLNTVCFLTSVMVIIFVIPSTLFGVLLFPTLVFLMLSYGMSFVVISPASFYAIIFSYTSYAFATLVYVSRAVYEIPCISRCRSQRLQMLLYLLERS</sequence>
<evidence type="ECO:0000313" key="9">
    <source>
        <dbReference type="EMBL" id="THG14651.1"/>
    </source>
</evidence>
<dbReference type="STRING" id="542762.A0A4S4EE61"/>
<evidence type="ECO:0000256" key="3">
    <source>
        <dbReference type="ARBA" id="ARBA00022737"/>
    </source>
</evidence>
<dbReference type="InterPro" id="IPR026961">
    <property type="entry name" value="PGG_dom"/>
</dbReference>
<keyword evidence="10" id="KW-1185">Reference proteome</keyword>
<dbReference type="Proteomes" id="UP000306102">
    <property type="component" value="Unassembled WGS sequence"/>
</dbReference>
<dbReference type="PANTHER" id="PTHR24186">
    <property type="entry name" value="PROTEIN PHOSPHATASE 1 REGULATORY SUBUNIT"/>
    <property type="match status" value="1"/>
</dbReference>
<reference evidence="9 10" key="1">
    <citation type="journal article" date="2018" name="Proc. Natl. Acad. Sci. U.S.A.">
        <title>Draft genome sequence of Camellia sinensis var. sinensis provides insights into the evolution of the tea genome and tea quality.</title>
        <authorList>
            <person name="Wei C."/>
            <person name="Yang H."/>
            <person name="Wang S."/>
            <person name="Zhao J."/>
            <person name="Liu C."/>
            <person name="Gao L."/>
            <person name="Xia E."/>
            <person name="Lu Y."/>
            <person name="Tai Y."/>
            <person name="She G."/>
            <person name="Sun J."/>
            <person name="Cao H."/>
            <person name="Tong W."/>
            <person name="Gao Q."/>
            <person name="Li Y."/>
            <person name="Deng W."/>
            <person name="Jiang X."/>
            <person name="Wang W."/>
            <person name="Chen Q."/>
            <person name="Zhang S."/>
            <person name="Li H."/>
            <person name="Wu J."/>
            <person name="Wang P."/>
            <person name="Li P."/>
            <person name="Shi C."/>
            <person name="Zheng F."/>
            <person name="Jian J."/>
            <person name="Huang B."/>
            <person name="Shan D."/>
            <person name="Shi M."/>
            <person name="Fang C."/>
            <person name="Yue Y."/>
            <person name="Li F."/>
            <person name="Li D."/>
            <person name="Wei S."/>
            <person name="Han B."/>
            <person name="Jiang C."/>
            <person name="Yin Y."/>
            <person name="Xia T."/>
            <person name="Zhang Z."/>
            <person name="Bennetzen J.L."/>
            <person name="Zhao S."/>
            <person name="Wan X."/>
        </authorList>
    </citation>
    <scope>NUCLEOTIDE SEQUENCE [LARGE SCALE GENOMIC DNA]</scope>
    <source>
        <strain evidence="10">cv. Shuchazao</strain>
        <tissue evidence="9">Leaf</tissue>
    </source>
</reference>
<protein>
    <recommendedName>
        <fullName evidence="8">PGG domain-containing protein</fullName>
    </recommendedName>
</protein>
<name>A0A4S4EE61_CAMSN</name>
<keyword evidence="5" id="KW-0040">ANK repeat</keyword>
<keyword evidence="4 7" id="KW-1133">Transmembrane helix</keyword>
<dbReference type="EMBL" id="SDRB02005162">
    <property type="protein sequence ID" value="THG14651.1"/>
    <property type="molecule type" value="Genomic_DNA"/>
</dbReference>
<evidence type="ECO:0000313" key="10">
    <source>
        <dbReference type="Proteomes" id="UP000306102"/>
    </source>
</evidence>
<dbReference type="PANTHER" id="PTHR24186:SF38">
    <property type="entry name" value="ANKYRIN REPEAT FAMILY PROTEIN"/>
    <property type="match status" value="1"/>
</dbReference>
<comment type="subcellular location">
    <subcellularLocation>
        <location evidence="1">Membrane</location>
        <topology evidence="1">Multi-pass membrane protein</topology>
    </subcellularLocation>
</comment>
<organism evidence="9 10">
    <name type="scientific">Camellia sinensis var. sinensis</name>
    <name type="common">China tea</name>
    <dbReference type="NCBI Taxonomy" id="542762"/>
    <lineage>
        <taxon>Eukaryota</taxon>
        <taxon>Viridiplantae</taxon>
        <taxon>Streptophyta</taxon>
        <taxon>Embryophyta</taxon>
        <taxon>Tracheophyta</taxon>
        <taxon>Spermatophyta</taxon>
        <taxon>Magnoliopsida</taxon>
        <taxon>eudicotyledons</taxon>
        <taxon>Gunneridae</taxon>
        <taxon>Pentapetalae</taxon>
        <taxon>asterids</taxon>
        <taxon>Ericales</taxon>
        <taxon>Theaceae</taxon>
        <taxon>Camellia</taxon>
    </lineage>
</organism>
<gene>
    <name evidence="9" type="ORF">TEA_023844</name>
</gene>
<feature type="transmembrane region" description="Helical" evidence="7">
    <location>
        <begin position="82"/>
        <end position="99"/>
    </location>
</feature>
<dbReference type="GO" id="GO:0005886">
    <property type="term" value="C:plasma membrane"/>
    <property type="evidence" value="ECO:0007669"/>
    <property type="project" value="TreeGrafter"/>
</dbReference>
<feature type="transmembrane region" description="Helical" evidence="7">
    <location>
        <begin position="189"/>
        <end position="208"/>
    </location>
</feature>
<keyword evidence="6 7" id="KW-0472">Membrane</keyword>
<evidence type="ECO:0000256" key="2">
    <source>
        <dbReference type="ARBA" id="ARBA00022692"/>
    </source>
</evidence>
<evidence type="ECO:0000256" key="7">
    <source>
        <dbReference type="SAM" id="Phobius"/>
    </source>
</evidence>
<dbReference type="AlphaFoldDB" id="A0A4S4EE61"/>
<feature type="transmembrane region" description="Helical" evidence="7">
    <location>
        <begin position="215"/>
        <end position="235"/>
    </location>
</feature>
<feature type="domain" description="PGG" evidence="8">
    <location>
        <begin position="77"/>
        <end position="109"/>
    </location>
</feature>
<evidence type="ECO:0000256" key="5">
    <source>
        <dbReference type="ARBA" id="ARBA00023043"/>
    </source>
</evidence>
<dbReference type="Pfam" id="PF13962">
    <property type="entry name" value="PGG"/>
    <property type="match status" value="1"/>
</dbReference>
<evidence type="ECO:0000259" key="8">
    <source>
        <dbReference type="Pfam" id="PF13962"/>
    </source>
</evidence>
<proteinExistence type="predicted"/>
<comment type="caution">
    <text evidence="9">The sequence shown here is derived from an EMBL/GenBank/DDBJ whole genome shotgun (WGS) entry which is preliminary data.</text>
</comment>
<accession>A0A4S4EE61</accession>
<keyword evidence="2 7" id="KW-0812">Transmembrane</keyword>